<dbReference type="Proteomes" id="UP000004947">
    <property type="component" value="Unassembled WGS sequence"/>
</dbReference>
<feature type="transmembrane region" description="Helical" evidence="2">
    <location>
        <begin position="72"/>
        <end position="90"/>
    </location>
</feature>
<reference evidence="4 5" key="1">
    <citation type="journal article" date="2010" name="J. Bacteriol.">
        <title>Genome sequence of Lentisphaera araneosa HTCC2155T, the type species of the order Lentisphaerales in the phylum Lentisphaerae.</title>
        <authorList>
            <person name="Thrash J.C."/>
            <person name="Cho J.C."/>
            <person name="Vergin K.L."/>
            <person name="Morris R.M."/>
            <person name="Giovannoni S.J."/>
        </authorList>
    </citation>
    <scope>NUCLEOTIDE SEQUENCE [LARGE SCALE GENOMIC DNA]</scope>
    <source>
        <strain evidence="4 5">HTCC2155</strain>
    </source>
</reference>
<gene>
    <name evidence="4" type="ORF">LNTAR_16182</name>
</gene>
<dbReference type="InterPro" id="IPR031621">
    <property type="entry name" value="HisKA_7TM"/>
</dbReference>
<evidence type="ECO:0000256" key="2">
    <source>
        <dbReference type="SAM" id="Phobius"/>
    </source>
</evidence>
<evidence type="ECO:0000313" key="5">
    <source>
        <dbReference type="Proteomes" id="UP000004947"/>
    </source>
</evidence>
<proteinExistence type="predicted"/>
<keyword evidence="2" id="KW-1133">Transmembrane helix</keyword>
<sequence>MSNIYSFLPFVAFLSNAVLLGVGLHRGMSKRVHRDYVYFMACVTAWTFGDFLNWNWSQMPHEFTMTIYRLQVPSYTFLAYFFMRFIYSMVGKEEDWFYKNFYVIPLTVSLVGVFTPYMVYSYTPVWWGLRHEPGILFIPAAIICVFAPAQYALCILLNFKTAKDKNERSQRKLMIAGCCFVLYVGMYTDLVAPHFMGEGSTIQAAGSTVAIMAYCMHRAISKYYMLPFSLGDLVYELFQSSEQGVLIVNSKEEVTDMNPVALRMLCLDRPGEYQNDARRSLKELIPEVVESSYSKRVEIIRERNGQDIVLKLHINKHSRVAEQDSGWVIVATDVTKERIQRDRLEGDLVLVRERSAELEEQLMSLSEKTSVQNDIAELDRRSQLLDQLLSSLSSRLESFDLKNDLDREGFNKLKLSLSYLYNEYSYESFDVKKIFSEFFNKLKIDDGNEKIEIELPHRDFLVRSSPANFIQLFSMFEALWRLESVKNKLKLRMSVEDLGPECRLNFYFAYPNRAVKADGTQEFENKDFKSLEELFLQCFALSRVSNFKAQQKNPYEKEISFDFLVPLAK</sequence>
<feature type="domain" description="Histidine kinase N-terminal 7TM region" evidence="3">
    <location>
        <begin position="13"/>
        <end position="218"/>
    </location>
</feature>
<comment type="caution">
    <text evidence="4">The sequence shown here is derived from an EMBL/GenBank/DDBJ whole genome shotgun (WGS) entry which is preliminary data.</text>
</comment>
<evidence type="ECO:0000313" key="4">
    <source>
        <dbReference type="EMBL" id="EDM27224.1"/>
    </source>
</evidence>
<keyword evidence="5" id="KW-1185">Reference proteome</keyword>
<dbReference type="RefSeq" id="WP_007279131.1">
    <property type="nucleotide sequence ID" value="NZ_ABCK01000011.1"/>
</dbReference>
<evidence type="ECO:0000256" key="1">
    <source>
        <dbReference type="SAM" id="Coils"/>
    </source>
</evidence>
<feature type="transmembrane region" description="Helical" evidence="2">
    <location>
        <begin position="171"/>
        <end position="188"/>
    </location>
</feature>
<keyword evidence="2" id="KW-0472">Membrane</keyword>
<dbReference type="AlphaFoldDB" id="A6DMN4"/>
<feature type="transmembrane region" description="Helical" evidence="2">
    <location>
        <begin position="36"/>
        <end position="52"/>
    </location>
</feature>
<keyword evidence="1" id="KW-0175">Coiled coil</keyword>
<name>A6DMN4_9BACT</name>
<dbReference type="EMBL" id="ABCK01000011">
    <property type="protein sequence ID" value="EDM27224.1"/>
    <property type="molecule type" value="Genomic_DNA"/>
</dbReference>
<protein>
    <submittedName>
        <fullName evidence="4">Regulatory protein, putative</fullName>
    </submittedName>
</protein>
<feature type="transmembrane region" description="Helical" evidence="2">
    <location>
        <begin position="6"/>
        <end position="24"/>
    </location>
</feature>
<keyword evidence="2" id="KW-0812">Transmembrane</keyword>
<evidence type="ECO:0000259" key="3">
    <source>
        <dbReference type="Pfam" id="PF16927"/>
    </source>
</evidence>
<organism evidence="4 5">
    <name type="scientific">Lentisphaera araneosa HTCC2155</name>
    <dbReference type="NCBI Taxonomy" id="313628"/>
    <lineage>
        <taxon>Bacteria</taxon>
        <taxon>Pseudomonadati</taxon>
        <taxon>Lentisphaerota</taxon>
        <taxon>Lentisphaeria</taxon>
        <taxon>Lentisphaerales</taxon>
        <taxon>Lentisphaeraceae</taxon>
        <taxon>Lentisphaera</taxon>
    </lineage>
</organism>
<feature type="coiled-coil region" evidence="1">
    <location>
        <begin position="341"/>
        <end position="368"/>
    </location>
</feature>
<dbReference type="OrthoDB" id="305353at2"/>
<accession>A6DMN4</accession>
<feature type="transmembrane region" description="Helical" evidence="2">
    <location>
        <begin position="102"/>
        <end position="123"/>
    </location>
</feature>
<dbReference type="Pfam" id="PF16927">
    <property type="entry name" value="HisKA_7TM"/>
    <property type="match status" value="1"/>
</dbReference>
<dbReference type="STRING" id="313628.LNTAR_16182"/>
<feature type="transmembrane region" description="Helical" evidence="2">
    <location>
        <begin position="135"/>
        <end position="159"/>
    </location>
</feature>